<evidence type="ECO:0000256" key="1">
    <source>
        <dbReference type="ARBA" id="ARBA00004308"/>
    </source>
</evidence>
<dbReference type="PANTHER" id="PTHR14514:SF4">
    <property type="entry name" value="NESPRIN-2"/>
    <property type="match status" value="1"/>
</dbReference>
<comment type="subcellular location">
    <subcellularLocation>
        <location evidence="1">Endomembrane system</location>
    </subcellularLocation>
</comment>
<keyword evidence="7" id="KW-1185">Reference proteome</keyword>
<feature type="region of interest" description="Disordered" evidence="5">
    <location>
        <begin position="239"/>
        <end position="270"/>
    </location>
</feature>
<evidence type="ECO:0000256" key="3">
    <source>
        <dbReference type="ARBA" id="ARBA00022737"/>
    </source>
</evidence>
<evidence type="ECO:0000313" key="6">
    <source>
        <dbReference type="Ensembl" id="ENSEASP00005059179.1"/>
    </source>
</evidence>
<evidence type="ECO:0000256" key="2">
    <source>
        <dbReference type="ARBA" id="ARBA00022553"/>
    </source>
</evidence>
<protein>
    <submittedName>
        <fullName evidence="6">Spectrin repeat containing nuclear envelope protein 2</fullName>
    </submittedName>
</protein>
<keyword evidence="4" id="KW-0472">Membrane</keyword>
<name>A0A9L0K1C3_EQUAS</name>
<dbReference type="PANTHER" id="PTHR14514">
    <property type="entry name" value="PKA ANCHORING PROTEIN"/>
    <property type="match status" value="1"/>
</dbReference>
<dbReference type="GeneTree" id="ENSGT00940000154656"/>
<feature type="compositionally biased region" description="Polar residues" evidence="5">
    <location>
        <begin position="244"/>
        <end position="268"/>
    </location>
</feature>
<reference evidence="6" key="2">
    <citation type="submission" date="2025-08" db="UniProtKB">
        <authorList>
            <consortium name="Ensembl"/>
        </authorList>
    </citation>
    <scope>IDENTIFICATION</scope>
</reference>
<evidence type="ECO:0000313" key="7">
    <source>
        <dbReference type="Proteomes" id="UP000694387"/>
    </source>
</evidence>
<proteinExistence type="predicted"/>
<keyword evidence="2" id="KW-0597">Phosphoprotein</keyword>
<dbReference type="Proteomes" id="UP000694387">
    <property type="component" value="Chromosome 7"/>
</dbReference>
<gene>
    <name evidence="6" type="primary">SYNE2</name>
</gene>
<dbReference type="AlphaFoldDB" id="A0A9L0K1C3"/>
<organism evidence="6 7">
    <name type="scientific">Equus asinus</name>
    <name type="common">Donkey</name>
    <name type="synonym">Equus africanus asinus</name>
    <dbReference type="NCBI Taxonomy" id="9793"/>
    <lineage>
        <taxon>Eukaryota</taxon>
        <taxon>Metazoa</taxon>
        <taxon>Chordata</taxon>
        <taxon>Craniata</taxon>
        <taxon>Vertebrata</taxon>
        <taxon>Euteleostomi</taxon>
        <taxon>Mammalia</taxon>
        <taxon>Eutheria</taxon>
        <taxon>Laurasiatheria</taxon>
        <taxon>Perissodactyla</taxon>
        <taxon>Equidae</taxon>
        <taxon>Equus</taxon>
    </lineage>
</organism>
<sequence length="317" mass="35589">MAQILAPDSLGPEQGPEFSLSPNQTEEGATPPIEAAALGFSDEQGAFEATVEKPRLEPTQVLHVCKTQVAELELWLRQANVAFEPETLDADMQQAVEQQLVGCQAMLTEIEHKVASLLENCKDQGLGDSGATQQEAEALSLKLKTVKCNLEKVQVMLQEKYSEDQHSTLLKKPSEHQKVLQPDNLSEFESVVTERPQFSKQKDFQQQQILELSPMEQKDFIKFIELNAKKMWPQYCQHDKDATQKSSVSDKASSPENDASDSVLSPQGRSGDRWQYLHRELSSKVRLPLPQRVQPQVSVCLHSVNSMLIFENPTRVH</sequence>
<reference evidence="6" key="3">
    <citation type="submission" date="2025-09" db="UniProtKB">
        <authorList>
            <consortium name="Ensembl"/>
        </authorList>
    </citation>
    <scope>IDENTIFICATION</scope>
</reference>
<accession>A0A9L0K1C3</accession>
<evidence type="ECO:0000256" key="4">
    <source>
        <dbReference type="ARBA" id="ARBA00023136"/>
    </source>
</evidence>
<feature type="region of interest" description="Disordered" evidence="5">
    <location>
        <begin position="1"/>
        <end position="33"/>
    </location>
</feature>
<dbReference type="Ensembl" id="ENSEAST00005067391.1">
    <property type="protein sequence ID" value="ENSEASP00005059179.1"/>
    <property type="gene ID" value="ENSEASG00005015310.2"/>
</dbReference>
<evidence type="ECO:0000256" key="5">
    <source>
        <dbReference type="SAM" id="MobiDB-lite"/>
    </source>
</evidence>
<keyword evidence="3" id="KW-0677">Repeat</keyword>
<reference evidence="6 7" key="1">
    <citation type="journal article" date="2020" name="Nat. Commun.">
        <title>Donkey genomes provide new insights into domestication and selection for coat color.</title>
        <authorList>
            <person name="Wang"/>
            <person name="C."/>
            <person name="Li"/>
            <person name="H."/>
            <person name="Guo"/>
            <person name="Y."/>
            <person name="Huang"/>
            <person name="J."/>
            <person name="Sun"/>
            <person name="Y."/>
            <person name="Min"/>
            <person name="J."/>
            <person name="Wang"/>
            <person name="J."/>
            <person name="Fang"/>
            <person name="X."/>
            <person name="Zhao"/>
            <person name="Z."/>
            <person name="Wang"/>
            <person name="S."/>
            <person name="Zhang"/>
            <person name="Y."/>
            <person name="Liu"/>
            <person name="Q."/>
            <person name="Jiang"/>
            <person name="Q."/>
            <person name="Wang"/>
            <person name="X."/>
            <person name="Guo"/>
            <person name="Y."/>
            <person name="Yang"/>
            <person name="C."/>
            <person name="Wang"/>
            <person name="Y."/>
            <person name="Tian"/>
            <person name="F."/>
            <person name="Zhuang"/>
            <person name="G."/>
            <person name="Fan"/>
            <person name="Y."/>
            <person name="Gao"/>
            <person name="Q."/>
            <person name="Li"/>
            <person name="Y."/>
            <person name="Ju"/>
            <person name="Z."/>
            <person name="Li"/>
            <person name="J."/>
            <person name="Li"/>
            <person name="R."/>
            <person name="Hou"/>
            <person name="M."/>
            <person name="Yang"/>
            <person name="G."/>
            <person name="Liu"/>
            <person name="G."/>
            <person name="Liu"/>
            <person name="W."/>
            <person name="Guo"/>
            <person name="J."/>
            <person name="Pan"/>
            <person name="S."/>
            <person name="Fan"/>
            <person name="G."/>
            <person name="Zhang"/>
            <person name="W."/>
            <person name="Zhang"/>
            <person name="R."/>
            <person name="Yu"/>
            <person name="J."/>
            <person name="Zhang"/>
            <person name="X."/>
            <person name="Yin"/>
            <person name="Q."/>
            <person name="Ji"/>
            <person name="C."/>
            <person name="Jin"/>
            <person name="Y."/>
            <person name="Yue"/>
            <person name="G."/>
            <person name="Liu"/>
            <person name="M."/>
            <person name="Xu"/>
            <person name="J."/>
            <person name="Liu"/>
            <person name="S."/>
            <person name="Jordana"/>
            <person name="J."/>
            <person name="Noce"/>
            <person name="A."/>
            <person name="Amills"/>
            <person name="M."/>
            <person name="Wu"/>
            <person name="D.D."/>
            <person name="Li"/>
            <person name="S."/>
            <person name="Zhou"/>
            <person name="X. and Zhong"/>
            <person name="J."/>
        </authorList>
    </citation>
    <scope>NUCLEOTIDE SEQUENCE [LARGE SCALE GENOMIC DNA]</scope>
</reference>